<evidence type="ECO:0000313" key="3">
    <source>
        <dbReference type="EMBL" id="NML66966.1"/>
    </source>
</evidence>
<reference evidence="3 4" key="1">
    <citation type="submission" date="2020-04" db="EMBL/GenBank/DDBJ databases">
        <title>Hymenobacter polaris sp. nov., isolated from Arctic soil.</title>
        <authorList>
            <person name="Dahal R.H."/>
        </authorList>
    </citation>
    <scope>NUCLEOTIDE SEQUENCE [LARGE SCALE GENOMIC DNA]</scope>
    <source>
        <strain evidence="3 4">RP-2-7</strain>
    </source>
</reference>
<comment type="caution">
    <text evidence="3">The sequence shown here is derived from an EMBL/GenBank/DDBJ whole genome shotgun (WGS) entry which is preliminary data.</text>
</comment>
<feature type="compositionally biased region" description="Polar residues" evidence="1">
    <location>
        <begin position="70"/>
        <end position="79"/>
    </location>
</feature>
<proteinExistence type="predicted"/>
<dbReference type="AlphaFoldDB" id="A0A7Y0AGK3"/>
<dbReference type="RefSeq" id="WP_169532663.1">
    <property type="nucleotide sequence ID" value="NZ_JABBGH010000003.1"/>
</dbReference>
<feature type="chain" id="PRO_5031499802" description="Lipoprotein" evidence="2">
    <location>
        <begin position="17"/>
        <end position="292"/>
    </location>
</feature>
<keyword evidence="2" id="KW-0732">Signal</keyword>
<feature type="signal peptide" evidence="2">
    <location>
        <begin position="1"/>
        <end position="16"/>
    </location>
</feature>
<evidence type="ECO:0008006" key="5">
    <source>
        <dbReference type="Google" id="ProtNLM"/>
    </source>
</evidence>
<organism evidence="3 4">
    <name type="scientific">Hymenobacter polaris</name>
    <dbReference type="NCBI Taxonomy" id="2682546"/>
    <lineage>
        <taxon>Bacteria</taxon>
        <taxon>Pseudomonadati</taxon>
        <taxon>Bacteroidota</taxon>
        <taxon>Cytophagia</taxon>
        <taxon>Cytophagales</taxon>
        <taxon>Hymenobacteraceae</taxon>
        <taxon>Hymenobacter</taxon>
    </lineage>
</organism>
<accession>A0A7Y0AGK3</accession>
<gene>
    <name evidence="3" type="ORF">HHL22_17305</name>
</gene>
<feature type="region of interest" description="Disordered" evidence="1">
    <location>
        <begin position="62"/>
        <end position="81"/>
    </location>
</feature>
<sequence>MYATYSLRSLVYTALASGLLLTASCRKTTETPTEDITTATDRSDANAEMALSTEAVRAISPAAASAGSANPETSGTDYTSPDADFRARFGSCATRTYNASLRLLTIDFGPTNCLCPDGRYRRGQILVQFTTDNGNTRRAGAVVTRKEYFVNDNQHTATRVFTDLGSGSFSVSVPSASIIYAAANGGGTHAWTASWTFTRTAGYGTATTLDDAYSVSGAAQGTNRKGVGYTTLIQTPLLKRGDCLKYYVHGTLSITNTPGSTLLLDYDPSNTQACDNTASVTVNGVTRTITLR</sequence>
<evidence type="ECO:0000313" key="4">
    <source>
        <dbReference type="Proteomes" id="UP000559626"/>
    </source>
</evidence>
<dbReference type="Proteomes" id="UP000559626">
    <property type="component" value="Unassembled WGS sequence"/>
</dbReference>
<name>A0A7Y0AGK3_9BACT</name>
<protein>
    <recommendedName>
        <fullName evidence="5">Lipoprotein</fullName>
    </recommendedName>
</protein>
<evidence type="ECO:0000256" key="2">
    <source>
        <dbReference type="SAM" id="SignalP"/>
    </source>
</evidence>
<evidence type="ECO:0000256" key="1">
    <source>
        <dbReference type="SAM" id="MobiDB-lite"/>
    </source>
</evidence>
<keyword evidence="4" id="KW-1185">Reference proteome</keyword>
<dbReference type="EMBL" id="JABBGH010000003">
    <property type="protein sequence ID" value="NML66966.1"/>
    <property type="molecule type" value="Genomic_DNA"/>
</dbReference>